<feature type="non-terminal residue" evidence="2">
    <location>
        <position position="1"/>
    </location>
</feature>
<proteinExistence type="predicted"/>
<feature type="region of interest" description="Disordered" evidence="1">
    <location>
        <begin position="67"/>
        <end position="103"/>
    </location>
</feature>
<evidence type="ECO:0000256" key="1">
    <source>
        <dbReference type="SAM" id="MobiDB-lite"/>
    </source>
</evidence>
<comment type="caution">
    <text evidence="2">The sequence shown here is derived from an EMBL/GenBank/DDBJ whole genome shotgun (WGS) entry which is preliminary data.</text>
</comment>
<evidence type="ECO:0000313" key="3">
    <source>
        <dbReference type="Proteomes" id="UP001195483"/>
    </source>
</evidence>
<evidence type="ECO:0000313" key="2">
    <source>
        <dbReference type="EMBL" id="KAK3581486.1"/>
    </source>
</evidence>
<dbReference type="AlphaFoldDB" id="A0AAE0RXM5"/>
<reference evidence="2" key="3">
    <citation type="submission" date="2023-05" db="EMBL/GenBank/DDBJ databases">
        <authorList>
            <person name="Smith C.H."/>
        </authorList>
    </citation>
    <scope>NUCLEOTIDE SEQUENCE</scope>
    <source>
        <strain evidence="2">CHS0354</strain>
        <tissue evidence="2">Mantle</tissue>
    </source>
</reference>
<accession>A0AAE0RXM5</accession>
<feature type="compositionally biased region" description="Polar residues" evidence="1">
    <location>
        <begin position="76"/>
        <end position="95"/>
    </location>
</feature>
<dbReference type="Proteomes" id="UP001195483">
    <property type="component" value="Unassembled WGS sequence"/>
</dbReference>
<gene>
    <name evidence="2" type="ORF">CHS0354_031819</name>
</gene>
<reference evidence="2" key="1">
    <citation type="journal article" date="2021" name="Genome Biol. Evol.">
        <title>A High-Quality Reference Genome for a Parasitic Bivalve with Doubly Uniparental Inheritance (Bivalvia: Unionida).</title>
        <authorList>
            <person name="Smith C.H."/>
        </authorList>
    </citation>
    <scope>NUCLEOTIDE SEQUENCE</scope>
    <source>
        <strain evidence="2">CHS0354</strain>
    </source>
</reference>
<reference evidence="2" key="2">
    <citation type="journal article" date="2021" name="Genome Biol. Evol.">
        <title>Developing a high-quality reference genome for a parasitic bivalve with doubly uniparental inheritance (Bivalvia: Unionida).</title>
        <authorList>
            <person name="Smith C.H."/>
        </authorList>
    </citation>
    <scope>NUCLEOTIDE SEQUENCE</scope>
    <source>
        <strain evidence="2">CHS0354</strain>
        <tissue evidence="2">Mantle</tissue>
    </source>
</reference>
<protein>
    <submittedName>
        <fullName evidence="2">Uncharacterized protein</fullName>
    </submittedName>
</protein>
<sequence>MTIPRTQDIKTYKITIVKIPIKTDENCRRTNIQTEERPITNIDEAIAAITDTEEYLPRYTRRMAIKSIPINHRKNTNQASSTTIKNPTSQSSATHPETRTTPK</sequence>
<dbReference type="EMBL" id="JAEAOA010001897">
    <property type="protein sequence ID" value="KAK3581486.1"/>
    <property type="molecule type" value="Genomic_DNA"/>
</dbReference>
<keyword evidence="3" id="KW-1185">Reference proteome</keyword>
<name>A0AAE0RXM5_9BIVA</name>
<organism evidence="2 3">
    <name type="scientific">Potamilus streckersoni</name>
    <dbReference type="NCBI Taxonomy" id="2493646"/>
    <lineage>
        <taxon>Eukaryota</taxon>
        <taxon>Metazoa</taxon>
        <taxon>Spiralia</taxon>
        <taxon>Lophotrochozoa</taxon>
        <taxon>Mollusca</taxon>
        <taxon>Bivalvia</taxon>
        <taxon>Autobranchia</taxon>
        <taxon>Heteroconchia</taxon>
        <taxon>Palaeoheterodonta</taxon>
        <taxon>Unionida</taxon>
        <taxon>Unionoidea</taxon>
        <taxon>Unionidae</taxon>
        <taxon>Ambleminae</taxon>
        <taxon>Lampsilini</taxon>
        <taxon>Potamilus</taxon>
    </lineage>
</organism>